<feature type="transmembrane region" description="Helical" evidence="8">
    <location>
        <begin position="119"/>
        <end position="141"/>
    </location>
</feature>
<keyword evidence="3" id="KW-1003">Cell membrane</keyword>
<name>A0A7G9G887_9FIRM</name>
<dbReference type="EMBL" id="CP060634">
    <property type="protein sequence ID" value="QNM07019.1"/>
    <property type="molecule type" value="Genomic_DNA"/>
</dbReference>
<feature type="transmembrane region" description="Helical" evidence="8">
    <location>
        <begin position="185"/>
        <end position="203"/>
    </location>
</feature>
<feature type="transmembrane region" description="Helical" evidence="8">
    <location>
        <begin position="287"/>
        <end position="318"/>
    </location>
</feature>
<keyword evidence="7 8" id="KW-0472">Membrane</keyword>
<dbReference type="PANTHER" id="PTHR32024:SF1">
    <property type="entry name" value="KTR SYSTEM POTASSIUM UPTAKE PROTEIN B"/>
    <property type="match status" value="1"/>
</dbReference>
<evidence type="ECO:0000313" key="9">
    <source>
        <dbReference type="EMBL" id="QNM07019.1"/>
    </source>
</evidence>
<dbReference type="Pfam" id="PF02386">
    <property type="entry name" value="TrkH"/>
    <property type="match status" value="1"/>
</dbReference>
<evidence type="ECO:0000256" key="3">
    <source>
        <dbReference type="ARBA" id="ARBA00022475"/>
    </source>
</evidence>
<evidence type="ECO:0000256" key="6">
    <source>
        <dbReference type="ARBA" id="ARBA00023065"/>
    </source>
</evidence>
<feature type="transmembrane region" description="Helical" evidence="8">
    <location>
        <begin position="223"/>
        <end position="242"/>
    </location>
</feature>
<keyword evidence="4 8" id="KW-0812">Transmembrane</keyword>
<feature type="transmembrane region" description="Helical" evidence="8">
    <location>
        <begin position="65"/>
        <end position="86"/>
    </location>
</feature>
<dbReference type="PANTHER" id="PTHR32024">
    <property type="entry name" value="TRK SYSTEM POTASSIUM UPTAKE PROTEIN TRKG-RELATED"/>
    <property type="match status" value="1"/>
</dbReference>
<evidence type="ECO:0000256" key="5">
    <source>
        <dbReference type="ARBA" id="ARBA00022989"/>
    </source>
</evidence>
<dbReference type="GO" id="GO:0008324">
    <property type="term" value="F:monoatomic cation transmembrane transporter activity"/>
    <property type="evidence" value="ECO:0007669"/>
    <property type="project" value="InterPro"/>
</dbReference>
<organism evidence="9 10">
    <name type="scientific">Qiania dongpingensis</name>
    <dbReference type="NCBI Taxonomy" id="2763669"/>
    <lineage>
        <taxon>Bacteria</taxon>
        <taxon>Bacillati</taxon>
        <taxon>Bacillota</taxon>
        <taxon>Clostridia</taxon>
        <taxon>Lachnospirales</taxon>
        <taxon>Lachnospiraceae</taxon>
        <taxon>Qiania</taxon>
    </lineage>
</organism>
<sequence length="438" mass="47313">MKIIIAGYFFIILLGAGLLCLPISIKAGESLTSFSDALFTATSATCVTGLVRFDTYTHWSFFGQLVILLLIQVGGIGFMTFAIYAVSMTKKKIGLTTRVIMQNAISAPQVGGIVRMTRFILFGTFLIEGTGAVLLSLYFCPRLGFFEGIWYGIFHSISAFCNAGFDLMGRREPFSSLTTIGGNWYVNGIIMLLIIIGGLGFFVWRDLATNHFSLKKLRLHSKLVLVVTAGLIFFGALLLFIFEQGNADFVQMPFSQKGLSALFQSVTARTAGFNSMDLAKMTQSSQFLLICLMLIGGSTGSTAGGVKTTTLAVFMISIVSTMRQKKNMEVFGRRLDDGVIRLATCIFSMYLILSLTVAMAVSSIEGMPLLTALFESASAVGTVGLTLGVTTGLGMVSKCLIMFLMFVGRVGSVTILVALASEKNRTVSKLPLEKIQVG</sequence>
<proteinExistence type="predicted"/>
<keyword evidence="10" id="KW-1185">Reference proteome</keyword>
<reference evidence="9 10" key="1">
    <citation type="submission" date="2020-08" db="EMBL/GenBank/DDBJ databases">
        <authorList>
            <person name="Liu C."/>
            <person name="Sun Q."/>
        </authorList>
    </citation>
    <scope>NUCLEOTIDE SEQUENCE [LARGE SCALE GENOMIC DNA]</scope>
    <source>
        <strain evidence="9 10">NSJ-38</strain>
    </source>
</reference>
<evidence type="ECO:0000313" key="10">
    <source>
        <dbReference type="Proteomes" id="UP000515823"/>
    </source>
</evidence>
<evidence type="ECO:0000256" key="7">
    <source>
        <dbReference type="ARBA" id="ARBA00023136"/>
    </source>
</evidence>
<protein>
    <submittedName>
        <fullName evidence="9">Trk family potassium uptake protein</fullName>
    </submittedName>
</protein>
<dbReference type="KEGG" id="qdo:H9Q78_08230"/>
<keyword evidence="2" id="KW-0813">Transport</keyword>
<dbReference type="GO" id="GO:0005886">
    <property type="term" value="C:plasma membrane"/>
    <property type="evidence" value="ECO:0007669"/>
    <property type="project" value="UniProtKB-SubCell"/>
</dbReference>
<evidence type="ECO:0000256" key="2">
    <source>
        <dbReference type="ARBA" id="ARBA00022448"/>
    </source>
</evidence>
<feature type="transmembrane region" description="Helical" evidence="8">
    <location>
        <begin position="7"/>
        <end position="25"/>
    </location>
</feature>
<feature type="transmembrane region" description="Helical" evidence="8">
    <location>
        <begin position="367"/>
        <end position="387"/>
    </location>
</feature>
<feature type="transmembrane region" description="Helical" evidence="8">
    <location>
        <begin position="399"/>
        <end position="420"/>
    </location>
</feature>
<keyword evidence="6" id="KW-0406">Ion transport</keyword>
<dbReference type="Proteomes" id="UP000515823">
    <property type="component" value="Chromosome"/>
</dbReference>
<dbReference type="AlphaFoldDB" id="A0A7G9G887"/>
<evidence type="ECO:0000256" key="4">
    <source>
        <dbReference type="ARBA" id="ARBA00022692"/>
    </source>
</evidence>
<comment type="subcellular location">
    <subcellularLocation>
        <location evidence="1">Cell membrane</location>
        <topology evidence="1">Multi-pass membrane protein</topology>
    </subcellularLocation>
</comment>
<keyword evidence="5 8" id="KW-1133">Transmembrane helix</keyword>
<dbReference type="GO" id="GO:0030001">
    <property type="term" value="P:metal ion transport"/>
    <property type="evidence" value="ECO:0007669"/>
    <property type="project" value="UniProtKB-ARBA"/>
</dbReference>
<evidence type="ECO:0000256" key="8">
    <source>
        <dbReference type="SAM" id="Phobius"/>
    </source>
</evidence>
<gene>
    <name evidence="9" type="ORF">H9Q78_08230</name>
</gene>
<dbReference type="InterPro" id="IPR003445">
    <property type="entry name" value="Cat_transpt"/>
</dbReference>
<accession>A0A7G9G887</accession>
<evidence type="ECO:0000256" key="1">
    <source>
        <dbReference type="ARBA" id="ARBA00004651"/>
    </source>
</evidence>
<feature type="transmembrane region" description="Helical" evidence="8">
    <location>
        <begin position="339"/>
        <end position="361"/>
    </location>
</feature>